<name>A0AB39VNH0_9GAMM</name>
<evidence type="ECO:0000313" key="1">
    <source>
        <dbReference type="EMBL" id="XDU71719.1"/>
    </source>
</evidence>
<organism evidence="1">
    <name type="scientific">Rouxiella sp. WC2420</name>
    <dbReference type="NCBI Taxonomy" id="3234145"/>
    <lineage>
        <taxon>Bacteria</taxon>
        <taxon>Pseudomonadati</taxon>
        <taxon>Pseudomonadota</taxon>
        <taxon>Gammaproteobacteria</taxon>
        <taxon>Enterobacterales</taxon>
        <taxon>Yersiniaceae</taxon>
        <taxon>Rouxiella</taxon>
    </lineage>
</organism>
<proteinExistence type="predicted"/>
<accession>A0AB39VNH0</accession>
<dbReference type="EMBL" id="CP165628">
    <property type="protein sequence ID" value="XDU71719.1"/>
    <property type="molecule type" value="Genomic_DNA"/>
</dbReference>
<sequence>MTSIKPSTANAVFYPSHVNQPPSANPTNLSTAQQMIKQINGLKSASKMLESNTSAFNKKCNKALRSLDKIVKYPDSKCAAVAVAKLARRMDKIYESSKFAELHAAIPTPMDQVRTRLLIMNLELLKVTSDQLLH</sequence>
<reference evidence="1" key="1">
    <citation type="submission" date="2024-07" db="EMBL/GenBank/DDBJ databases">
        <authorList>
            <person name="Biller S.J."/>
        </authorList>
    </citation>
    <scope>NUCLEOTIDE SEQUENCE</scope>
    <source>
        <strain evidence="1">WC2420</strain>
    </source>
</reference>
<gene>
    <name evidence="1" type="ORF">AB3G37_19670</name>
</gene>
<dbReference type="RefSeq" id="WP_369788849.1">
    <property type="nucleotide sequence ID" value="NZ_CP165628.1"/>
</dbReference>
<dbReference type="AlphaFoldDB" id="A0AB39VNH0"/>
<protein>
    <submittedName>
        <fullName evidence="1">Uncharacterized protein</fullName>
    </submittedName>
</protein>